<evidence type="ECO:0000256" key="1">
    <source>
        <dbReference type="SAM" id="MobiDB-lite"/>
    </source>
</evidence>
<evidence type="ECO:0000313" key="2">
    <source>
        <dbReference type="EMBL" id="KAG7163805.1"/>
    </source>
</evidence>
<keyword evidence="4" id="KW-1185">Reference proteome</keyword>
<feature type="compositionally biased region" description="Basic and acidic residues" evidence="1">
    <location>
        <begin position="126"/>
        <end position="146"/>
    </location>
</feature>
<dbReference type="Proteomes" id="UP000747542">
    <property type="component" value="Unassembled WGS sequence"/>
</dbReference>
<proteinExistence type="predicted"/>
<reference evidence="3" key="1">
    <citation type="journal article" date="2021" name="Sci. Adv.">
        <title>The American lobster genome reveals insights on longevity, neural, and immune adaptations.</title>
        <authorList>
            <person name="Polinski J.M."/>
            <person name="Zimin A.V."/>
            <person name="Clark K.F."/>
            <person name="Kohn A.B."/>
            <person name="Sadowski N."/>
            <person name="Timp W."/>
            <person name="Ptitsyn A."/>
            <person name="Khanna P."/>
            <person name="Romanova D.Y."/>
            <person name="Williams P."/>
            <person name="Greenwood S.J."/>
            <person name="Moroz L.L."/>
            <person name="Walt D.R."/>
            <person name="Bodnar A.G."/>
        </authorList>
    </citation>
    <scope>NUCLEOTIDE SEQUENCE</scope>
    <source>
        <strain evidence="3">GMGI-L3</strain>
    </source>
</reference>
<gene>
    <name evidence="3" type="ORF">Hamer_G031419</name>
    <name evidence="2" type="ORF">Hamer_G031762</name>
</gene>
<name>A0A8J5N030_HOMAM</name>
<feature type="region of interest" description="Disordered" evidence="1">
    <location>
        <begin position="1"/>
        <end position="51"/>
    </location>
</feature>
<protein>
    <submittedName>
        <fullName evidence="3">Uncharacterized protein</fullName>
    </submittedName>
</protein>
<dbReference type="EMBL" id="JAHLQT010026226">
    <property type="protein sequence ID" value="KAG7163805.1"/>
    <property type="molecule type" value="Genomic_DNA"/>
</dbReference>
<feature type="compositionally biased region" description="Basic and acidic residues" evidence="1">
    <location>
        <begin position="82"/>
        <end position="94"/>
    </location>
</feature>
<dbReference type="EMBL" id="JAHLQT010015346">
    <property type="protein sequence ID" value="KAG7169821.1"/>
    <property type="molecule type" value="Genomic_DNA"/>
</dbReference>
<feature type="region of interest" description="Disordered" evidence="1">
    <location>
        <begin position="67"/>
        <end position="146"/>
    </location>
</feature>
<comment type="caution">
    <text evidence="3">The sequence shown here is derived from an EMBL/GenBank/DDBJ whole genome shotgun (WGS) entry which is preliminary data.</text>
</comment>
<feature type="compositionally biased region" description="Low complexity" evidence="1">
    <location>
        <begin position="109"/>
        <end position="125"/>
    </location>
</feature>
<organism evidence="3 4">
    <name type="scientific">Homarus americanus</name>
    <name type="common">American lobster</name>
    <dbReference type="NCBI Taxonomy" id="6706"/>
    <lineage>
        <taxon>Eukaryota</taxon>
        <taxon>Metazoa</taxon>
        <taxon>Ecdysozoa</taxon>
        <taxon>Arthropoda</taxon>
        <taxon>Crustacea</taxon>
        <taxon>Multicrustacea</taxon>
        <taxon>Malacostraca</taxon>
        <taxon>Eumalacostraca</taxon>
        <taxon>Eucarida</taxon>
        <taxon>Decapoda</taxon>
        <taxon>Pleocyemata</taxon>
        <taxon>Astacidea</taxon>
        <taxon>Nephropoidea</taxon>
        <taxon>Nephropidae</taxon>
        <taxon>Homarus</taxon>
    </lineage>
</organism>
<dbReference type="AlphaFoldDB" id="A0A8J5N030"/>
<sequence>MGCLHSPVVSVGNPPTHVADDGHISVTMESRCASSPCDDVTEPTPSTGYGARSEIIGRKRLPLKRKILTGYHSSSESEESVDEPKSRQHREVGCRSRTQPITSRRKPTHSASTLLPSTPTPAALPTRDDEAGDERGTVSEVREGKI</sequence>
<evidence type="ECO:0000313" key="4">
    <source>
        <dbReference type="Proteomes" id="UP000747542"/>
    </source>
</evidence>
<evidence type="ECO:0000313" key="3">
    <source>
        <dbReference type="EMBL" id="KAG7169821.1"/>
    </source>
</evidence>
<accession>A0A8J5N030</accession>